<dbReference type="Gene3D" id="3.90.75.20">
    <property type="match status" value="1"/>
</dbReference>
<keyword evidence="2" id="KW-0540">Nuclease</keyword>
<name>A0A8E2IBL0_9BACI</name>
<dbReference type="AlphaFoldDB" id="A0A8E2IBL0"/>
<evidence type="ECO:0000313" key="2">
    <source>
        <dbReference type="EMBL" id="OOP70187.1"/>
    </source>
</evidence>
<evidence type="ECO:0000259" key="1">
    <source>
        <dbReference type="Pfam" id="PF13392"/>
    </source>
</evidence>
<dbReference type="EMBL" id="MTLA01000012">
    <property type="protein sequence ID" value="OOP70187.1"/>
    <property type="molecule type" value="Genomic_DNA"/>
</dbReference>
<dbReference type="InterPro" id="IPR044925">
    <property type="entry name" value="His-Me_finger_sf"/>
</dbReference>
<dbReference type="SUPFAM" id="SSF54060">
    <property type="entry name" value="His-Me finger endonucleases"/>
    <property type="match status" value="1"/>
</dbReference>
<accession>A0A8E2IBL0</accession>
<dbReference type="Proteomes" id="UP000189761">
    <property type="component" value="Unassembled WGS sequence"/>
</dbReference>
<protein>
    <submittedName>
        <fullName evidence="2">HNH endonuclease</fullName>
    </submittedName>
</protein>
<keyword evidence="2" id="KW-0255">Endonuclease</keyword>
<sequence length="201" mass="22897">MGHSYTPEQAKFIRENVKGRTSMELTQLVNDHFGLNLRVSQIRAYMKNNGLKNGINTRYKKGNTPFNKGKRGITTGGISTQFKKGQKSINYKPIGTERIDDGGYILIKVSDDGPWHKRWRPKHQVVWEEKYGPVPKGHCLIFLDSNKQNISLENLQLITRVQLGHLNQNHLISINADLTKTGIIIAEIYAKMGERKKQKGD</sequence>
<reference evidence="2 3" key="1">
    <citation type="submission" date="2017-01" db="EMBL/GenBank/DDBJ databases">
        <title>Draft genome sequence of Bacillus oleronius.</title>
        <authorList>
            <person name="Allam M."/>
        </authorList>
    </citation>
    <scope>NUCLEOTIDE SEQUENCE [LARGE SCALE GENOMIC DNA]</scope>
    <source>
        <strain evidence="2 3">DSM 9356</strain>
    </source>
</reference>
<dbReference type="Pfam" id="PF13392">
    <property type="entry name" value="HNH_3"/>
    <property type="match status" value="1"/>
</dbReference>
<keyword evidence="2" id="KW-0378">Hydrolase</keyword>
<dbReference type="RefSeq" id="WP_078109243.1">
    <property type="nucleotide sequence ID" value="NZ_CP065424.1"/>
</dbReference>
<feature type="domain" description="HNH nuclease" evidence="1">
    <location>
        <begin position="121"/>
        <end position="162"/>
    </location>
</feature>
<evidence type="ECO:0000313" key="3">
    <source>
        <dbReference type="Proteomes" id="UP000189761"/>
    </source>
</evidence>
<keyword evidence="3" id="KW-1185">Reference proteome</keyword>
<organism evidence="2 3">
    <name type="scientific">Heyndrickxia oleronia</name>
    <dbReference type="NCBI Taxonomy" id="38875"/>
    <lineage>
        <taxon>Bacteria</taxon>
        <taxon>Bacillati</taxon>
        <taxon>Bacillota</taxon>
        <taxon>Bacilli</taxon>
        <taxon>Bacillales</taxon>
        <taxon>Bacillaceae</taxon>
        <taxon>Heyndrickxia</taxon>
    </lineage>
</organism>
<dbReference type="InterPro" id="IPR003615">
    <property type="entry name" value="HNH_nuc"/>
</dbReference>
<comment type="caution">
    <text evidence="2">The sequence shown here is derived from an EMBL/GenBank/DDBJ whole genome shotgun (WGS) entry which is preliminary data.</text>
</comment>
<dbReference type="GO" id="GO:0004519">
    <property type="term" value="F:endonuclease activity"/>
    <property type="evidence" value="ECO:0007669"/>
    <property type="project" value="UniProtKB-KW"/>
</dbReference>
<gene>
    <name evidence="2" type="ORF">BWZ43_01185</name>
</gene>
<proteinExistence type="predicted"/>